<dbReference type="Pfam" id="PF04500">
    <property type="entry name" value="FLYWCH"/>
    <property type="match status" value="1"/>
</dbReference>
<dbReference type="Gene3D" id="2.20.25.240">
    <property type="match status" value="1"/>
</dbReference>
<dbReference type="InterPro" id="IPR007588">
    <property type="entry name" value="Znf_FLYWCH"/>
</dbReference>
<proteinExistence type="predicted"/>
<dbReference type="AlphaFoldDB" id="A0A0P4WGA4"/>
<reference evidence="6" key="1">
    <citation type="submission" date="2015-09" db="EMBL/GenBank/DDBJ databases">
        <title>Scylla olivacea transcriptome.</title>
        <authorList>
            <person name="Ikhwanuddin M."/>
        </authorList>
    </citation>
    <scope>NUCLEOTIDE SEQUENCE</scope>
</reference>
<evidence type="ECO:0000256" key="1">
    <source>
        <dbReference type="ARBA" id="ARBA00022723"/>
    </source>
</evidence>
<dbReference type="PANTHER" id="PTHR20956">
    <property type="entry name" value="HEH2P"/>
    <property type="match status" value="1"/>
</dbReference>
<feature type="domain" description="MULE transposase" evidence="5">
    <location>
        <begin position="240"/>
        <end position="336"/>
    </location>
</feature>
<evidence type="ECO:0000259" key="4">
    <source>
        <dbReference type="Pfam" id="PF04500"/>
    </source>
</evidence>
<name>A0A0P4WGA4_SCYOL</name>
<feature type="domain" description="FLYWCH-type" evidence="4">
    <location>
        <begin position="60"/>
        <end position="117"/>
    </location>
</feature>
<keyword evidence="3" id="KW-0862">Zinc</keyword>
<evidence type="ECO:0000256" key="2">
    <source>
        <dbReference type="ARBA" id="ARBA00022771"/>
    </source>
</evidence>
<evidence type="ECO:0000313" key="6">
    <source>
        <dbReference type="EMBL" id="JAI65566.1"/>
    </source>
</evidence>
<dbReference type="Pfam" id="PF10551">
    <property type="entry name" value="MULE"/>
    <property type="match status" value="1"/>
</dbReference>
<dbReference type="GO" id="GO:0008270">
    <property type="term" value="F:zinc ion binding"/>
    <property type="evidence" value="ECO:0007669"/>
    <property type="project" value="UniProtKB-KW"/>
</dbReference>
<evidence type="ECO:0008006" key="7">
    <source>
        <dbReference type="Google" id="ProtNLM"/>
    </source>
</evidence>
<dbReference type="EMBL" id="GDRN01058755">
    <property type="protein sequence ID" value="JAI65566.1"/>
    <property type="molecule type" value="Transcribed_RNA"/>
</dbReference>
<accession>A0A0P4WGA4</accession>
<evidence type="ECO:0000259" key="5">
    <source>
        <dbReference type="Pfam" id="PF10551"/>
    </source>
</evidence>
<evidence type="ECO:0000256" key="3">
    <source>
        <dbReference type="ARBA" id="ARBA00022833"/>
    </source>
</evidence>
<dbReference type="EMBL" id="GDRN01058757">
    <property type="protein sequence ID" value="JAI65565.1"/>
    <property type="molecule type" value="Transcribed_RNA"/>
</dbReference>
<dbReference type="InterPro" id="IPR018289">
    <property type="entry name" value="MULE_transposase_dom"/>
</dbReference>
<organism evidence="6">
    <name type="scientific">Scylla olivacea</name>
    <name type="common">Orange mud crab</name>
    <name type="synonym">Cancer olivacea</name>
    <dbReference type="NCBI Taxonomy" id="85551"/>
    <lineage>
        <taxon>Eukaryota</taxon>
        <taxon>Metazoa</taxon>
        <taxon>Ecdysozoa</taxon>
        <taxon>Arthropoda</taxon>
        <taxon>Crustacea</taxon>
        <taxon>Multicrustacea</taxon>
        <taxon>Malacostraca</taxon>
        <taxon>Eumalacostraca</taxon>
        <taxon>Eucarida</taxon>
        <taxon>Decapoda</taxon>
        <taxon>Pleocyemata</taxon>
        <taxon>Brachyura</taxon>
        <taxon>Eubrachyura</taxon>
        <taxon>Portunoidea</taxon>
        <taxon>Portunidae</taxon>
        <taxon>Portuninae</taxon>
        <taxon>Scylla</taxon>
    </lineage>
</organism>
<protein>
    <recommendedName>
        <fullName evidence="7">FLYWCH-type domain-containing protein</fullName>
    </recommendedName>
</protein>
<dbReference type="PANTHER" id="PTHR20956:SF12">
    <property type="entry name" value="FLYWCH-TYPE DOMAIN-CONTAINING PROTEIN"/>
    <property type="match status" value="1"/>
</dbReference>
<keyword evidence="1" id="KW-0479">Metal-binding</keyword>
<keyword evidence="2" id="KW-0863">Zinc-finger</keyword>
<sequence>MEDSYESMTIVDLNSSFTVDLPIDQVIPVQEISLENEPLIEENLTDNQPVTFEIVPGGTKRGKPRLHGSDGYMYTIRKETESVTYWTCAIRQKNNKCPASVIQRGANFKAGQHTHSHPPTPGLLSATAVSVAVKNRCAHDNFTSAAQIAEEELASYKEAHSNAHQLPKLISLVKQGNRHRQSQRPHHPSHLEFELIANSLPPDFIQADVIIENDANLISSRHIIMATENQLHLLSNTKQWYIDGTFRIVRQPFYQLLSIHAFLKSDEHAKQVPLLFVLMSGKKEEDYRKVFEAINTLLEADPEVEEVIMDFEVAMWNAVRNVYPSVHLHGCTFHWAQAMWRKVQQVGLATSYMERGPVYDFISQLFALPYLPKRHIRPAFETLQERSQLCEPTRELTDYLSQTWLHNTVWSVGNWCAFRRLVRTNNDVEGWHRRINTRANKHNISIYLLIPLLHKEAMMVNLQLQLVAEQSLKSSTRKGNNKKQVHLWKLWDAYEEKSITTTKFLRSCKQFIPGPT</sequence>